<name>A0ABN9LH74_9NEOB</name>
<gene>
    <name evidence="1" type="ORF">RIMI_LOCUS7945605</name>
</gene>
<protein>
    <recommendedName>
        <fullName evidence="3">EF-hand domain-containing protein</fullName>
    </recommendedName>
</protein>
<reference evidence="1" key="1">
    <citation type="submission" date="2023-07" db="EMBL/GenBank/DDBJ databases">
        <authorList>
            <person name="Stuckert A."/>
        </authorList>
    </citation>
    <scope>NUCLEOTIDE SEQUENCE</scope>
</reference>
<evidence type="ECO:0000313" key="1">
    <source>
        <dbReference type="EMBL" id="CAJ0939108.1"/>
    </source>
</evidence>
<keyword evidence="2" id="KW-1185">Reference proteome</keyword>
<comment type="caution">
    <text evidence="1">The sequence shown here is derived from an EMBL/GenBank/DDBJ whole genome shotgun (WGS) entry which is preliminary data.</text>
</comment>
<accession>A0ABN9LH74</accession>
<dbReference type="Proteomes" id="UP001176940">
    <property type="component" value="Unassembled WGS sequence"/>
</dbReference>
<proteinExistence type="predicted"/>
<evidence type="ECO:0000313" key="2">
    <source>
        <dbReference type="Proteomes" id="UP001176940"/>
    </source>
</evidence>
<sequence>MVVILQIFPKWQATVLYCSKIGFRQQYTDFNAWPNRGSPNPNLQPHICGTCKAGIGDKIPVHLRQDRPVKNLRLSLREVYGMIKEIWREKFAMDQQMDEDLYYAWFHGHKPLQKELAAADSSNDGSVTQEQFRFQLRKAFPSKTSAEIQELMDAAESQLKPEDEKIIYKSLFSEVKLRFFLLHKITTANIFRSAFQIIEGTCTDNRHYSITEITVQSDIKRNEGPARKLTNYEEKGRHERWMVTIALVIRTGHSDEEGNPSHFIGVLRNQFSAERMEYLKELRNTLGNNPSKPEDLKAAFLSVDPAVDDETLDRYLSGAFKVSPEQLEVTGPLSPKQLLHNLEAINVRRTGPAAQE</sequence>
<evidence type="ECO:0008006" key="3">
    <source>
        <dbReference type="Google" id="ProtNLM"/>
    </source>
</evidence>
<organism evidence="1 2">
    <name type="scientific">Ranitomeya imitator</name>
    <name type="common">mimic poison frog</name>
    <dbReference type="NCBI Taxonomy" id="111125"/>
    <lineage>
        <taxon>Eukaryota</taxon>
        <taxon>Metazoa</taxon>
        <taxon>Chordata</taxon>
        <taxon>Craniata</taxon>
        <taxon>Vertebrata</taxon>
        <taxon>Euteleostomi</taxon>
        <taxon>Amphibia</taxon>
        <taxon>Batrachia</taxon>
        <taxon>Anura</taxon>
        <taxon>Neobatrachia</taxon>
        <taxon>Hyloidea</taxon>
        <taxon>Dendrobatidae</taxon>
        <taxon>Dendrobatinae</taxon>
        <taxon>Ranitomeya</taxon>
    </lineage>
</organism>
<dbReference type="EMBL" id="CAUEEQ010015418">
    <property type="protein sequence ID" value="CAJ0939108.1"/>
    <property type="molecule type" value="Genomic_DNA"/>
</dbReference>